<feature type="transmembrane region" description="Helical" evidence="4">
    <location>
        <begin position="220"/>
        <end position="241"/>
    </location>
</feature>
<sequence length="578" mass="62725">MASSDVSSVSSESGVSGISTRSSSKFDDAEAGVRPLQAAASHGSQLSLDTQASLEHQFEHNFDLDDAVRMSSYRPHSSVLANGPPGDSRAVEDLPKINKVFTDATTGELSLPPDGGYGWVCCLCVTLVMFSTWGSNCAFGVFLAYYLNNNVFAGASKYDYALIAGITVCLGQGLPPFVIICMQIFGFKAPMLLGTVFLLLGFILASFSTKLWQLYLTQGVLVGMGMSFVYAPATTVLPGWFLRKRSFALGISLIGTGAGGVTYSLAVGQLIQETKDQRWALRMLGIACTLTCLVAIAVIRQRVKLEPIGLKDPSLVKEKFINMFSPRIPRMMAVNLIAAWFLFALFGYNLMIFTISPYAIAKGLTTHQSSSLSAILNGAQSVGRPLMGLMGDKVGRTNTATLLTLLNMILLFGFWFPAHTYVQLIVFSICLGLCMGVANVMSTVLVADLVDASDFLPSWAYINSVGSPLLLLPEVIAQLLTDESHPSNPYVHTQIFAGMCFVGALLLVLALREYAVKKAINERLSRKSQQIKKLELSAPEVEELEEGKDLLRQESKYRNLLGGGPCKYVVRVLYPMNV</sequence>
<feature type="transmembrane region" description="Helical" evidence="4">
    <location>
        <begin position="160"/>
        <end position="185"/>
    </location>
</feature>
<dbReference type="Proteomes" id="UP000189911">
    <property type="component" value="Chromosome A"/>
</dbReference>
<dbReference type="PANTHER" id="PTHR11360:SF315">
    <property type="entry name" value="TRANSPORTER MCH2-RELATED"/>
    <property type="match status" value="1"/>
</dbReference>
<dbReference type="EMBL" id="LT598449">
    <property type="protein sequence ID" value="SCU79184.1"/>
    <property type="molecule type" value="Genomic_DNA"/>
</dbReference>
<keyword evidence="4" id="KW-1133">Transmembrane helix</keyword>
<feature type="region of interest" description="Disordered" evidence="3">
    <location>
        <begin position="1"/>
        <end position="40"/>
    </location>
</feature>
<feature type="transmembrane region" description="Helical" evidence="4">
    <location>
        <begin position="247"/>
        <end position="267"/>
    </location>
</feature>
<evidence type="ECO:0000313" key="6">
    <source>
        <dbReference type="Proteomes" id="UP000189911"/>
    </source>
</evidence>
<reference evidence="6" key="1">
    <citation type="submission" date="2016-03" db="EMBL/GenBank/DDBJ databases">
        <authorList>
            <person name="Devillers Hugo."/>
        </authorList>
    </citation>
    <scope>NUCLEOTIDE SEQUENCE [LARGE SCALE GENOMIC DNA]</scope>
</reference>
<dbReference type="InterPro" id="IPR036259">
    <property type="entry name" value="MFS_trans_sf"/>
</dbReference>
<comment type="subcellular location">
    <subcellularLocation>
        <location evidence="1">Membrane</location>
        <topology evidence="1">Multi-pass membrane protein</topology>
    </subcellularLocation>
</comment>
<dbReference type="PANTHER" id="PTHR11360">
    <property type="entry name" value="MONOCARBOXYLATE TRANSPORTER"/>
    <property type="match status" value="1"/>
</dbReference>
<dbReference type="GO" id="GO:0016020">
    <property type="term" value="C:membrane"/>
    <property type="evidence" value="ECO:0007669"/>
    <property type="project" value="UniProtKB-SubCell"/>
</dbReference>
<feature type="transmembrane region" description="Helical" evidence="4">
    <location>
        <begin position="400"/>
        <end position="418"/>
    </location>
</feature>
<evidence type="ECO:0000313" key="5">
    <source>
        <dbReference type="EMBL" id="SCU79184.1"/>
    </source>
</evidence>
<evidence type="ECO:0000256" key="1">
    <source>
        <dbReference type="ARBA" id="ARBA00004141"/>
    </source>
</evidence>
<keyword evidence="4" id="KW-0812">Transmembrane</keyword>
<feature type="transmembrane region" description="Helical" evidence="4">
    <location>
        <begin position="191"/>
        <end position="208"/>
    </location>
</feature>
<dbReference type="OrthoDB" id="2213137at2759"/>
<feature type="compositionally biased region" description="Low complexity" evidence="3">
    <location>
        <begin position="1"/>
        <end position="23"/>
    </location>
</feature>
<dbReference type="Pfam" id="PF07690">
    <property type="entry name" value="MFS_1"/>
    <property type="match status" value="1"/>
</dbReference>
<dbReference type="SUPFAM" id="SSF103473">
    <property type="entry name" value="MFS general substrate transporter"/>
    <property type="match status" value="1"/>
</dbReference>
<protein>
    <submittedName>
        <fullName evidence="5">LANO_0A05358g1_1</fullName>
    </submittedName>
</protein>
<evidence type="ECO:0000256" key="3">
    <source>
        <dbReference type="SAM" id="MobiDB-lite"/>
    </source>
</evidence>
<feature type="transmembrane region" description="Helical" evidence="4">
    <location>
        <begin position="491"/>
        <end position="511"/>
    </location>
</feature>
<feature type="transmembrane region" description="Helical" evidence="4">
    <location>
        <begin position="424"/>
        <end position="447"/>
    </location>
</feature>
<dbReference type="InterPro" id="IPR011701">
    <property type="entry name" value="MFS"/>
</dbReference>
<feature type="transmembrane region" description="Helical" evidence="4">
    <location>
        <begin position="279"/>
        <end position="299"/>
    </location>
</feature>
<evidence type="ECO:0000256" key="2">
    <source>
        <dbReference type="ARBA" id="ARBA00006727"/>
    </source>
</evidence>
<name>A0A1G4IQW0_9SACH</name>
<keyword evidence="6" id="KW-1185">Reference proteome</keyword>
<dbReference type="AlphaFoldDB" id="A0A1G4IQW0"/>
<gene>
    <name evidence="5" type="ORF">LANO_0A05358G</name>
</gene>
<proteinExistence type="inferred from homology"/>
<dbReference type="Gene3D" id="1.20.1250.20">
    <property type="entry name" value="MFS general substrate transporter like domains"/>
    <property type="match status" value="2"/>
</dbReference>
<dbReference type="CDD" id="cd17352">
    <property type="entry name" value="MFS_MCT_SLC16"/>
    <property type="match status" value="1"/>
</dbReference>
<dbReference type="GO" id="GO:0022857">
    <property type="term" value="F:transmembrane transporter activity"/>
    <property type="evidence" value="ECO:0007669"/>
    <property type="project" value="InterPro"/>
</dbReference>
<organism evidence="5 6">
    <name type="scientific">Lachancea nothofagi CBS 11611</name>
    <dbReference type="NCBI Taxonomy" id="1266666"/>
    <lineage>
        <taxon>Eukaryota</taxon>
        <taxon>Fungi</taxon>
        <taxon>Dikarya</taxon>
        <taxon>Ascomycota</taxon>
        <taxon>Saccharomycotina</taxon>
        <taxon>Saccharomycetes</taxon>
        <taxon>Saccharomycetales</taxon>
        <taxon>Saccharomycetaceae</taxon>
        <taxon>Lachancea</taxon>
    </lineage>
</organism>
<accession>A0A1G4IQW0</accession>
<keyword evidence="4" id="KW-0472">Membrane</keyword>
<dbReference type="InterPro" id="IPR050327">
    <property type="entry name" value="Proton-linked_MCT"/>
</dbReference>
<feature type="transmembrane region" description="Helical" evidence="4">
    <location>
        <begin position="117"/>
        <end position="148"/>
    </location>
</feature>
<comment type="similarity">
    <text evidence="2">Belongs to the major facilitator superfamily. Monocarboxylate porter (TC 2.A.1.13) family.</text>
</comment>
<feature type="transmembrane region" description="Helical" evidence="4">
    <location>
        <begin position="337"/>
        <end position="361"/>
    </location>
</feature>
<evidence type="ECO:0000256" key="4">
    <source>
        <dbReference type="SAM" id="Phobius"/>
    </source>
</evidence>